<dbReference type="EMBL" id="JAUCMV010000004">
    <property type="protein sequence ID" value="KAK0403750.1"/>
    <property type="molecule type" value="Genomic_DNA"/>
</dbReference>
<evidence type="ECO:0000313" key="3">
    <source>
        <dbReference type="Proteomes" id="UP001175271"/>
    </source>
</evidence>
<keyword evidence="1" id="KW-0472">Membrane</keyword>
<dbReference type="AlphaFoldDB" id="A0AA39HDB1"/>
<feature type="transmembrane region" description="Helical" evidence="1">
    <location>
        <begin position="70"/>
        <end position="98"/>
    </location>
</feature>
<name>A0AA39HDB1_9BILA</name>
<feature type="transmembrane region" description="Helical" evidence="1">
    <location>
        <begin position="151"/>
        <end position="177"/>
    </location>
</feature>
<keyword evidence="3" id="KW-1185">Reference proteome</keyword>
<evidence type="ECO:0000313" key="2">
    <source>
        <dbReference type="EMBL" id="KAK0403750.1"/>
    </source>
</evidence>
<reference evidence="2" key="1">
    <citation type="submission" date="2023-06" db="EMBL/GenBank/DDBJ databases">
        <title>Genomic analysis of the entomopathogenic nematode Steinernema hermaphroditum.</title>
        <authorList>
            <person name="Schwarz E.M."/>
            <person name="Heppert J.K."/>
            <person name="Baniya A."/>
            <person name="Schwartz H.T."/>
            <person name="Tan C.-H."/>
            <person name="Antoshechkin I."/>
            <person name="Sternberg P.W."/>
            <person name="Goodrich-Blair H."/>
            <person name="Dillman A.R."/>
        </authorList>
    </citation>
    <scope>NUCLEOTIDE SEQUENCE</scope>
    <source>
        <strain evidence="2">PS9179</strain>
        <tissue evidence="2">Whole animal</tissue>
    </source>
</reference>
<feature type="transmembrane region" description="Helical" evidence="1">
    <location>
        <begin position="41"/>
        <end position="64"/>
    </location>
</feature>
<gene>
    <name evidence="2" type="ORF">QR680_017106</name>
</gene>
<accession>A0AA39HDB1</accession>
<evidence type="ECO:0000256" key="1">
    <source>
        <dbReference type="SAM" id="Phobius"/>
    </source>
</evidence>
<comment type="caution">
    <text evidence="2">The sequence shown here is derived from an EMBL/GenBank/DDBJ whole genome shotgun (WGS) entry which is preliminary data.</text>
</comment>
<keyword evidence="1" id="KW-0812">Transmembrane</keyword>
<dbReference type="Proteomes" id="UP001175271">
    <property type="component" value="Unassembled WGS sequence"/>
</dbReference>
<feature type="transmembrane region" description="Helical" evidence="1">
    <location>
        <begin position="119"/>
        <end position="139"/>
    </location>
</feature>
<organism evidence="2 3">
    <name type="scientific">Steinernema hermaphroditum</name>
    <dbReference type="NCBI Taxonomy" id="289476"/>
    <lineage>
        <taxon>Eukaryota</taxon>
        <taxon>Metazoa</taxon>
        <taxon>Ecdysozoa</taxon>
        <taxon>Nematoda</taxon>
        <taxon>Chromadorea</taxon>
        <taxon>Rhabditida</taxon>
        <taxon>Tylenchina</taxon>
        <taxon>Panagrolaimomorpha</taxon>
        <taxon>Strongyloidoidea</taxon>
        <taxon>Steinernematidae</taxon>
        <taxon>Steinernema</taxon>
    </lineage>
</organism>
<proteinExistence type="predicted"/>
<keyword evidence="1" id="KW-1133">Transmembrane helix</keyword>
<protein>
    <submittedName>
        <fullName evidence="2">Uncharacterized protein</fullName>
    </submittedName>
</protein>
<sequence length="180" mass="20143">MSQKSIQSGITESPNLSMYGVHRVLRLSSLFKMLVEYLKSLQGLITVLQVLLGVVCQFVIQFMWNSGGDVFLVFFIMVNPFMTIVFFLLFACTMVTLAAAIMESKGSPLRETFGKPRVVMFRAVFFLLLLICAAIQTYYLVHTYGSAAQHYARSVIGAVLLYPLSLSHAVLCVLEILRRG</sequence>